<organism evidence="3 4">
    <name type="scientific">Micrococcus terreus</name>
    <dbReference type="NCBI Taxonomy" id="574650"/>
    <lineage>
        <taxon>Bacteria</taxon>
        <taxon>Bacillati</taxon>
        <taxon>Actinomycetota</taxon>
        <taxon>Actinomycetes</taxon>
        <taxon>Micrococcales</taxon>
        <taxon>Micrococcaceae</taxon>
        <taxon>Micrococcus</taxon>
    </lineage>
</organism>
<sequence>MPQQNGPTRPGPGDPQDSRDHRYARAAGKAARAFLDSSRQDAERRAELKRQAERDAEAEREAERQRELARRQAEREAAQNGPASTLLRTARWWWVAVTLLFTVLATVFVLSGLQIQAGSGPIAVPGVDDTPGTEGPLSGSPGQFVLAIAAGVVALGSAAGTVQLLRRRRSAVGMLTGVAVIVAVPLMIRSAPLLIVVGALLLVGAALLWLPPVRRQLR</sequence>
<evidence type="ECO:0000313" key="4">
    <source>
        <dbReference type="Proteomes" id="UP000198881"/>
    </source>
</evidence>
<keyword evidence="2" id="KW-0472">Membrane</keyword>
<feature type="transmembrane region" description="Helical" evidence="2">
    <location>
        <begin position="172"/>
        <end position="188"/>
    </location>
</feature>
<keyword evidence="2" id="KW-0812">Transmembrane</keyword>
<dbReference type="OrthoDB" id="9950518at2"/>
<feature type="compositionally biased region" description="Basic and acidic residues" evidence="1">
    <location>
        <begin position="38"/>
        <end position="77"/>
    </location>
</feature>
<keyword evidence="4" id="KW-1185">Reference proteome</keyword>
<evidence type="ECO:0000256" key="2">
    <source>
        <dbReference type="SAM" id="Phobius"/>
    </source>
</evidence>
<feature type="transmembrane region" description="Helical" evidence="2">
    <location>
        <begin position="194"/>
        <end position="213"/>
    </location>
</feature>
<feature type="transmembrane region" description="Helical" evidence="2">
    <location>
        <begin position="144"/>
        <end position="165"/>
    </location>
</feature>
<evidence type="ECO:0000313" key="3">
    <source>
        <dbReference type="EMBL" id="SFV20063.1"/>
    </source>
</evidence>
<dbReference type="Proteomes" id="UP000198881">
    <property type="component" value="Unassembled WGS sequence"/>
</dbReference>
<feature type="region of interest" description="Disordered" evidence="1">
    <location>
        <begin position="1"/>
        <end position="81"/>
    </location>
</feature>
<dbReference type="EMBL" id="FPCG01000001">
    <property type="protein sequence ID" value="SFV20063.1"/>
    <property type="molecule type" value="Genomic_DNA"/>
</dbReference>
<feature type="transmembrane region" description="Helical" evidence="2">
    <location>
        <begin position="92"/>
        <end position="115"/>
    </location>
</feature>
<dbReference type="AlphaFoldDB" id="A0A1I7MDQ4"/>
<reference evidence="3 4" key="1">
    <citation type="submission" date="2016-10" db="EMBL/GenBank/DDBJ databases">
        <authorList>
            <person name="de Groot N.N."/>
        </authorList>
    </citation>
    <scope>NUCLEOTIDE SEQUENCE [LARGE SCALE GENOMIC DNA]</scope>
    <source>
        <strain evidence="3 4">CGMCC 1.7054</strain>
    </source>
</reference>
<keyword evidence="2" id="KW-1133">Transmembrane helix</keyword>
<name>A0A1I7MDQ4_9MICC</name>
<dbReference type="RefSeq" id="WP_091692750.1">
    <property type="nucleotide sequence ID" value="NZ_FPCG01000001.1"/>
</dbReference>
<gene>
    <name evidence="3" type="ORF">SAMN04487966_10177</name>
</gene>
<evidence type="ECO:0000256" key="1">
    <source>
        <dbReference type="SAM" id="MobiDB-lite"/>
    </source>
</evidence>
<protein>
    <submittedName>
        <fullName evidence="3">Uncharacterized protein</fullName>
    </submittedName>
</protein>
<proteinExistence type="predicted"/>
<accession>A0A1I7MDQ4</accession>